<dbReference type="PROSITE" id="PS50003">
    <property type="entry name" value="PH_DOMAIN"/>
    <property type="match status" value="1"/>
</dbReference>
<dbReference type="PANTHER" id="PTHR10972">
    <property type="entry name" value="OXYSTEROL-BINDING PROTEIN-RELATED"/>
    <property type="match status" value="1"/>
</dbReference>
<evidence type="ECO:0000313" key="8">
    <source>
        <dbReference type="Proteomes" id="UP000447434"/>
    </source>
</evidence>
<keyword evidence="2" id="KW-0813">Transport</keyword>
<evidence type="ECO:0000259" key="6">
    <source>
        <dbReference type="PROSITE" id="PS50003"/>
    </source>
</evidence>
<dbReference type="GO" id="GO:0005829">
    <property type="term" value="C:cytosol"/>
    <property type="evidence" value="ECO:0007669"/>
    <property type="project" value="TreeGrafter"/>
</dbReference>
<dbReference type="Gene3D" id="2.30.29.30">
    <property type="entry name" value="Pleckstrin-homology domain (PH domain)/Phosphotyrosine-binding domain (PTB)"/>
    <property type="match status" value="1"/>
</dbReference>
<evidence type="ECO:0000256" key="1">
    <source>
        <dbReference type="ARBA" id="ARBA00003361"/>
    </source>
</evidence>
<dbReference type="SUPFAM" id="SSF144000">
    <property type="entry name" value="Oxysterol-binding protein-like"/>
    <property type="match status" value="1"/>
</dbReference>
<dbReference type="SUPFAM" id="SSF50729">
    <property type="entry name" value="PH domain-like"/>
    <property type="match status" value="1"/>
</dbReference>
<protein>
    <submittedName>
        <fullName evidence="7">Putative oxysterol-binding protein</fullName>
    </submittedName>
</protein>
<dbReference type="EMBL" id="WOCE01000016">
    <property type="protein sequence ID" value="KAE9596780.1"/>
    <property type="molecule type" value="Genomic_DNA"/>
</dbReference>
<comment type="caution">
    <text evidence="7">The sequence shown here is derived from an EMBL/GenBank/DDBJ whole genome shotgun (WGS) entry which is preliminary data.</text>
</comment>
<dbReference type="Proteomes" id="UP000447434">
    <property type="component" value="Chromosome 16"/>
</dbReference>
<evidence type="ECO:0000256" key="2">
    <source>
        <dbReference type="ARBA" id="ARBA00022448"/>
    </source>
</evidence>
<evidence type="ECO:0000313" key="7">
    <source>
        <dbReference type="EMBL" id="KAE9596780.1"/>
    </source>
</evidence>
<dbReference type="InterPro" id="IPR001849">
    <property type="entry name" value="PH_domain"/>
</dbReference>
<keyword evidence="8" id="KW-1185">Reference proteome</keyword>
<dbReference type="GO" id="GO:0006869">
    <property type="term" value="P:lipid transport"/>
    <property type="evidence" value="ECO:0007669"/>
    <property type="project" value="UniProtKB-KW"/>
</dbReference>
<accession>A0A6A4P585</accession>
<dbReference type="GO" id="GO:0032934">
    <property type="term" value="F:sterol binding"/>
    <property type="evidence" value="ECO:0007669"/>
    <property type="project" value="TreeGrafter"/>
</dbReference>
<evidence type="ECO:0000256" key="3">
    <source>
        <dbReference type="ARBA" id="ARBA00023055"/>
    </source>
</evidence>
<dbReference type="InterPro" id="IPR000648">
    <property type="entry name" value="Oxysterol-bd"/>
</dbReference>
<dbReference type="AlphaFoldDB" id="A0A6A4P585"/>
<dbReference type="InterPro" id="IPR011993">
    <property type="entry name" value="PH-like_dom_sf"/>
</dbReference>
<sequence>MHTLCCISLENPGIGNHSPELEAAPLSRTMSVPTGISYSNAGQVSEATVAGVLYKWTNYGKGWRSRWFLLRNGVLSYAKIRHPENLNLLSPAHDLRLIGHISSHRLARINAAAATRRKTPGVVHLKISSFRESKSDDRRFYIFTAMKTFHLRTDSRKDRVEWIQALLSTRAVYPLQTLSDNLTVAPTGIINVSTERLKKRLLEEGTTDNVVHECQQIMLSECQQIHGQLEILCQERSTLLDTIMHLEAAKIEPVVSAIHDGEYSLTKNKLSNLGRGKYSECSTTESSDDIEKQEMEEVSDEDEMSYYDTREYFTEPGFRYGLTNDMDQVDMENIELEKVVYNYRHPRIARRIMLPDPVEKEKGVSLWSMIKDNVGKDLTRVCLPVYFNEPISSLQKCCEDLEYSHLLDQAYEYGKSVRYTSCS</sequence>
<dbReference type="Pfam" id="PF01237">
    <property type="entry name" value="Oxysterol_BP"/>
    <property type="match status" value="1"/>
</dbReference>
<dbReference type="Pfam" id="PF15413">
    <property type="entry name" value="PH_11"/>
    <property type="match status" value="1"/>
</dbReference>
<dbReference type="SMART" id="SM00233">
    <property type="entry name" value="PH"/>
    <property type="match status" value="1"/>
</dbReference>
<feature type="region of interest" description="Disordered" evidence="5">
    <location>
        <begin position="276"/>
        <end position="301"/>
    </location>
</feature>
<evidence type="ECO:0000256" key="5">
    <source>
        <dbReference type="SAM" id="MobiDB-lite"/>
    </source>
</evidence>
<name>A0A6A4P585_LUPAL</name>
<comment type="function">
    <text evidence="1">May be involved in the transport of sterols.</text>
</comment>
<dbReference type="GO" id="GO:0016020">
    <property type="term" value="C:membrane"/>
    <property type="evidence" value="ECO:0007669"/>
    <property type="project" value="TreeGrafter"/>
</dbReference>
<dbReference type="PANTHER" id="PTHR10972:SF88">
    <property type="entry name" value="OXYSTEROL-BINDING PROTEIN-RELATED PROTEIN 2B"/>
    <property type="match status" value="1"/>
</dbReference>
<dbReference type="OrthoDB" id="14833at2759"/>
<keyword evidence="3" id="KW-0445">Lipid transport</keyword>
<gene>
    <name evidence="7" type="ORF">Lalb_Chr16g0379671</name>
</gene>
<feature type="domain" description="PH" evidence="6">
    <location>
        <begin position="46"/>
        <end position="171"/>
    </location>
</feature>
<organism evidence="7 8">
    <name type="scientific">Lupinus albus</name>
    <name type="common">White lupine</name>
    <name type="synonym">Lupinus termis</name>
    <dbReference type="NCBI Taxonomy" id="3870"/>
    <lineage>
        <taxon>Eukaryota</taxon>
        <taxon>Viridiplantae</taxon>
        <taxon>Streptophyta</taxon>
        <taxon>Embryophyta</taxon>
        <taxon>Tracheophyta</taxon>
        <taxon>Spermatophyta</taxon>
        <taxon>Magnoliopsida</taxon>
        <taxon>eudicotyledons</taxon>
        <taxon>Gunneridae</taxon>
        <taxon>Pentapetalae</taxon>
        <taxon>rosids</taxon>
        <taxon>fabids</taxon>
        <taxon>Fabales</taxon>
        <taxon>Fabaceae</taxon>
        <taxon>Papilionoideae</taxon>
        <taxon>50 kb inversion clade</taxon>
        <taxon>genistoids sensu lato</taxon>
        <taxon>core genistoids</taxon>
        <taxon>Genisteae</taxon>
        <taxon>Lupinus</taxon>
    </lineage>
</organism>
<proteinExistence type="predicted"/>
<keyword evidence="4" id="KW-0446">Lipid-binding</keyword>
<evidence type="ECO:0000256" key="4">
    <source>
        <dbReference type="ARBA" id="ARBA00023121"/>
    </source>
</evidence>
<dbReference type="InterPro" id="IPR037239">
    <property type="entry name" value="OSBP_sf"/>
</dbReference>
<reference evidence="8" key="1">
    <citation type="journal article" date="2020" name="Nat. Commun.">
        <title>Genome sequence of the cluster root forming white lupin.</title>
        <authorList>
            <person name="Hufnagel B."/>
            <person name="Marques A."/>
            <person name="Soriano A."/>
            <person name="Marques L."/>
            <person name="Divol F."/>
            <person name="Doumas P."/>
            <person name="Sallet E."/>
            <person name="Mancinotti D."/>
            <person name="Carrere S."/>
            <person name="Marande W."/>
            <person name="Arribat S."/>
            <person name="Keller J."/>
            <person name="Huneau C."/>
            <person name="Blein T."/>
            <person name="Aime D."/>
            <person name="Laguerre M."/>
            <person name="Taylor J."/>
            <person name="Schubert V."/>
            <person name="Nelson M."/>
            <person name="Geu-Flores F."/>
            <person name="Crespi M."/>
            <person name="Gallardo-Guerrero K."/>
            <person name="Delaux P.-M."/>
            <person name="Salse J."/>
            <person name="Berges H."/>
            <person name="Guyot R."/>
            <person name="Gouzy J."/>
            <person name="Peret B."/>
        </authorList>
    </citation>
    <scope>NUCLEOTIDE SEQUENCE [LARGE SCALE GENOMIC DNA]</scope>
    <source>
        <strain evidence="8">cv. Amiga</strain>
    </source>
</reference>